<dbReference type="AlphaFoldDB" id="A0A1Q8QGY8"/>
<accession>A0A1Q8QGY8</accession>
<dbReference type="SUPFAM" id="SSF54506">
    <property type="entry name" value="Diaminopimelate epimerase-like"/>
    <property type="match status" value="1"/>
</dbReference>
<dbReference type="GO" id="GO:0047580">
    <property type="term" value="F:4-hydroxyproline epimerase activity"/>
    <property type="evidence" value="ECO:0007669"/>
    <property type="project" value="TreeGrafter"/>
</dbReference>
<dbReference type="Pfam" id="PF05544">
    <property type="entry name" value="Pro_racemase"/>
    <property type="match status" value="1"/>
</dbReference>
<comment type="similarity">
    <text evidence="1">Belongs to the proline racemase family.</text>
</comment>
<name>A0A1Q8QGY8_9FIRM</name>
<dbReference type="RefSeq" id="WP_235838973.1">
    <property type="nucleotide sequence ID" value="NZ_MLBF01000073.1"/>
</dbReference>
<dbReference type="Proteomes" id="UP000186102">
    <property type="component" value="Unassembled WGS sequence"/>
</dbReference>
<dbReference type="InterPro" id="IPR008794">
    <property type="entry name" value="Pro_racemase_fam"/>
</dbReference>
<evidence type="ECO:0000313" key="2">
    <source>
        <dbReference type="EMBL" id="OLN26619.1"/>
    </source>
</evidence>
<keyword evidence="3" id="KW-1185">Reference proteome</keyword>
<evidence type="ECO:0000256" key="1">
    <source>
        <dbReference type="ARBA" id="ARBA00007529"/>
    </source>
</evidence>
<dbReference type="Gene3D" id="3.10.310.10">
    <property type="entry name" value="Diaminopimelate Epimerase, Chain A, domain 1"/>
    <property type="match status" value="1"/>
</dbReference>
<dbReference type="PANTHER" id="PTHR33442">
    <property type="entry name" value="TRANS-3-HYDROXY-L-PROLINE DEHYDRATASE"/>
    <property type="match status" value="1"/>
</dbReference>
<reference evidence="2 3" key="1">
    <citation type="submission" date="2016-09" db="EMBL/GenBank/DDBJ databases">
        <title>Complete genome of Desulfosporosinus sp. OL.</title>
        <authorList>
            <person name="Mardanov A."/>
            <person name="Beletsky A."/>
            <person name="Panova A."/>
            <person name="Karnachuk O."/>
            <person name="Ravin N."/>
        </authorList>
    </citation>
    <scope>NUCLEOTIDE SEQUENCE [LARGE SCALE GENOMIC DNA]</scope>
    <source>
        <strain evidence="2 3">OL</strain>
    </source>
</reference>
<proteinExistence type="inferred from homology"/>
<dbReference type="EMBL" id="MLBF01000073">
    <property type="protein sequence ID" value="OLN26619.1"/>
    <property type="molecule type" value="Genomic_DNA"/>
</dbReference>
<organism evidence="2 3">
    <name type="scientific">Desulfosporosinus metallidurans</name>
    <dbReference type="NCBI Taxonomy" id="1888891"/>
    <lineage>
        <taxon>Bacteria</taxon>
        <taxon>Bacillati</taxon>
        <taxon>Bacillota</taxon>
        <taxon>Clostridia</taxon>
        <taxon>Eubacteriales</taxon>
        <taxon>Desulfitobacteriaceae</taxon>
        <taxon>Desulfosporosinus</taxon>
    </lineage>
</organism>
<dbReference type="STRING" id="1888891.DSOL_4901"/>
<dbReference type="PANTHER" id="PTHR33442:SF5">
    <property type="entry name" value="BIFUNCTIONAL TRANS-3-HYDROXY-L-PROLINE DEHYDRATASE_2-EPIMERASE"/>
    <property type="match status" value="1"/>
</dbReference>
<comment type="caution">
    <text evidence="2">The sequence shown here is derived from an EMBL/GenBank/DDBJ whole genome shotgun (WGS) entry which is preliminary data.</text>
</comment>
<gene>
    <name evidence="2" type="ORF">DSOL_4901</name>
</gene>
<protein>
    <submittedName>
        <fullName evidence="2">Proline racemase</fullName>
    </submittedName>
</protein>
<sequence>MVDSHTMGEPTRIVTGGAPCIIGKTMMEKKIYMEKELDWLRKTLMNAPRGTKICFDINDLVKIVCEMRDTSMINDGR</sequence>
<evidence type="ECO:0000313" key="3">
    <source>
        <dbReference type="Proteomes" id="UP000186102"/>
    </source>
</evidence>